<organism evidence="2 3">
    <name type="scientific">Actinocrinis puniceicyclus</name>
    <dbReference type="NCBI Taxonomy" id="977794"/>
    <lineage>
        <taxon>Bacteria</taxon>
        <taxon>Bacillati</taxon>
        <taxon>Actinomycetota</taxon>
        <taxon>Actinomycetes</taxon>
        <taxon>Catenulisporales</taxon>
        <taxon>Actinospicaceae</taxon>
        <taxon>Actinocrinis</taxon>
    </lineage>
</organism>
<dbReference type="SUPFAM" id="SSF56601">
    <property type="entry name" value="beta-lactamase/transpeptidase-like"/>
    <property type="match status" value="1"/>
</dbReference>
<dbReference type="Pfam" id="PF00144">
    <property type="entry name" value="Beta-lactamase"/>
    <property type="match status" value="1"/>
</dbReference>
<reference evidence="2" key="1">
    <citation type="submission" date="2021-04" db="EMBL/GenBank/DDBJ databases">
        <title>Genome based classification of Actinospica acidithermotolerans sp. nov., an actinobacterium isolated from an Indonesian hot spring.</title>
        <authorList>
            <person name="Kusuma A.B."/>
            <person name="Putra K.E."/>
            <person name="Nafisah S."/>
            <person name="Loh J."/>
            <person name="Nouioui I."/>
            <person name="Goodfellow M."/>
        </authorList>
    </citation>
    <scope>NUCLEOTIDE SEQUENCE</scope>
    <source>
        <strain evidence="2">DSM 45618</strain>
    </source>
</reference>
<dbReference type="EMBL" id="JAGSXH010000002">
    <property type="protein sequence ID" value="MBS2961584.1"/>
    <property type="molecule type" value="Genomic_DNA"/>
</dbReference>
<dbReference type="InterPro" id="IPR001466">
    <property type="entry name" value="Beta-lactam-related"/>
</dbReference>
<dbReference type="InterPro" id="IPR050789">
    <property type="entry name" value="Diverse_Enzym_Activities"/>
</dbReference>
<evidence type="ECO:0000313" key="2">
    <source>
        <dbReference type="EMBL" id="MBS2961584.1"/>
    </source>
</evidence>
<dbReference type="Proteomes" id="UP000677913">
    <property type="component" value="Unassembled WGS sequence"/>
</dbReference>
<sequence>MGGLRELLERQVERGRVPGAVALVDRGGRIEVEAVGSLHLEQGGGLEDSAPMTRETIFRIASITKPVVAAAVMLLVDDGLIALDDPIRRWLPELAEPRVVRTPGSAIDDTVAAERPITVYDLLTSRCGYGLTADYSLPAVKLIFRDVMRDGMIPQNYAAPDEWLAALARIPLLQQPGEGWQYNVASDLQAVLIARGTGMPLPDFLAERFFGPLGMVDTGFAVPEAKRHRFATLYRTDPETGTLHPADPPDGMWSRVPVFPSGAGGLVSTADDWHAFGRMLLDQGTAHNGRRLLSAESVRLMTSDHLTAGQRAASELFLEGQGWGFGGSVDVTPREPWNVPGRYGWIGGSGTSAHIVPATGTVAILLTQASMTSATPPERLREFWRYAAGAG</sequence>
<dbReference type="PANTHER" id="PTHR43283:SF3">
    <property type="entry name" value="BETA-LACTAMASE FAMILY PROTEIN (AFU_ORTHOLOGUE AFUA_5G07500)"/>
    <property type="match status" value="1"/>
</dbReference>
<dbReference type="InterPro" id="IPR012338">
    <property type="entry name" value="Beta-lactam/transpept-like"/>
</dbReference>
<dbReference type="AlphaFoldDB" id="A0A8J8BCA8"/>
<name>A0A8J8BCA8_9ACTN</name>
<dbReference type="RefSeq" id="WP_211463404.1">
    <property type="nucleotide sequence ID" value="NZ_JAGSXH010000002.1"/>
</dbReference>
<evidence type="ECO:0000259" key="1">
    <source>
        <dbReference type="Pfam" id="PF00144"/>
    </source>
</evidence>
<protein>
    <submittedName>
        <fullName evidence="2">Beta-lactamase family protein</fullName>
    </submittedName>
</protein>
<keyword evidence="3" id="KW-1185">Reference proteome</keyword>
<evidence type="ECO:0000313" key="3">
    <source>
        <dbReference type="Proteomes" id="UP000677913"/>
    </source>
</evidence>
<dbReference type="Gene3D" id="3.40.710.10">
    <property type="entry name" value="DD-peptidase/beta-lactamase superfamily"/>
    <property type="match status" value="1"/>
</dbReference>
<comment type="caution">
    <text evidence="2">The sequence shown here is derived from an EMBL/GenBank/DDBJ whole genome shotgun (WGS) entry which is preliminary data.</text>
</comment>
<dbReference type="PANTHER" id="PTHR43283">
    <property type="entry name" value="BETA-LACTAMASE-RELATED"/>
    <property type="match status" value="1"/>
</dbReference>
<feature type="domain" description="Beta-lactamase-related" evidence="1">
    <location>
        <begin position="4"/>
        <end position="370"/>
    </location>
</feature>
<accession>A0A8J8BCA8</accession>
<proteinExistence type="predicted"/>
<gene>
    <name evidence="2" type="ORF">KGA66_00900</name>
</gene>